<evidence type="ECO:0000313" key="2">
    <source>
        <dbReference type="Proteomes" id="UP001620626"/>
    </source>
</evidence>
<dbReference type="AlphaFoldDB" id="A0ABD2M3J3"/>
<proteinExistence type="predicted"/>
<gene>
    <name evidence="1" type="ORF">niasHT_009380</name>
</gene>
<protein>
    <submittedName>
        <fullName evidence="1">Uncharacterized protein</fullName>
    </submittedName>
</protein>
<reference evidence="1 2" key="1">
    <citation type="submission" date="2024-10" db="EMBL/GenBank/DDBJ databases">
        <authorList>
            <person name="Kim D."/>
        </authorList>
    </citation>
    <scope>NUCLEOTIDE SEQUENCE [LARGE SCALE GENOMIC DNA]</scope>
    <source>
        <strain evidence="1">BH-2024</strain>
    </source>
</reference>
<sequence length="267" mass="30353">MRTNQNIGFALFGSHKIKIGGATQFNDKRIGNGTVQLLHKWAYAIGMQQETNLTISPEMLHFSPRFIFAGSFLHKYSVVIEPTLRYSFSNAKLLPSLSAKLKLPLMSGWHGVVALNFFDSASISFRYFNVQNRRRRRLFVTFSLAAASFPSFCIVYHNSNSDCHWIVQTDISMSQITPSLSYERRLSQQLRVALKLKLSYPSFLLESSIKIRTSMFTFEFCFVLCDNQEDIVKAFYSPLLSSRVSSPNLCSCTEAALIAAWRDVPLN</sequence>
<keyword evidence="2" id="KW-1185">Reference proteome</keyword>
<organism evidence="1 2">
    <name type="scientific">Heterodera trifolii</name>
    <dbReference type="NCBI Taxonomy" id="157864"/>
    <lineage>
        <taxon>Eukaryota</taxon>
        <taxon>Metazoa</taxon>
        <taxon>Ecdysozoa</taxon>
        <taxon>Nematoda</taxon>
        <taxon>Chromadorea</taxon>
        <taxon>Rhabditida</taxon>
        <taxon>Tylenchina</taxon>
        <taxon>Tylenchomorpha</taxon>
        <taxon>Tylenchoidea</taxon>
        <taxon>Heteroderidae</taxon>
        <taxon>Heteroderinae</taxon>
        <taxon>Heterodera</taxon>
    </lineage>
</organism>
<dbReference type="Proteomes" id="UP001620626">
    <property type="component" value="Unassembled WGS sequence"/>
</dbReference>
<name>A0ABD2M3J3_9BILA</name>
<dbReference type="EMBL" id="JBICBT010000159">
    <property type="protein sequence ID" value="KAL3122087.1"/>
    <property type="molecule type" value="Genomic_DNA"/>
</dbReference>
<comment type="caution">
    <text evidence="1">The sequence shown here is derived from an EMBL/GenBank/DDBJ whole genome shotgun (WGS) entry which is preliminary data.</text>
</comment>
<accession>A0ABD2M3J3</accession>
<evidence type="ECO:0000313" key="1">
    <source>
        <dbReference type="EMBL" id="KAL3122087.1"/>
    </source>
</evidence>